<comment type="caution">
    <text evidence="1">The sequence shown here is derived from an EMBL/GenBank/DDBJ whole genome shotgun (WGS) entry which is preliminary data.</text>
</comment>
<dbReference type="AlphaFoldDB" id="A0A1F7I518"/>
<name>A0A1F7I518_9BACT</name>
<gene>
    <name evidence="1" type="ORF">A3F34_00170</name>
</gene>
<sequence>MNDLIVENPTPADLTSENPRFHEQRIQLAEKTLVIPAYVQEKMDEMSGLVRDLDTVAEIAGFGYTRETGDNVEVVDFIMPDKERIYNLNNLFINQDQSKLASILAKAVPTQLRIIDGIPAIVPEGADRGGWMEFDVKDGKINWGYASKEISKLLGFDQLPNDVGELQSLIESQRQEEETERKDYLEVPSDWDAVIAGGSVTITHQFIDRVRAHAEEVGADLNFSMHHHPALGLLGMALADKPVAERRKAYEVLLKYSPADVKTMHDLGIEFFEIRAFGTIDKPMQNQAGHTSAFYQTSTILQENPQVSSQ</sequence>
<dbReference type="Proteomes" id="UP000179024">
    <property type="component" value="Unassembled WGS sequence"/>
</dbReference>
<evidence type="ECO:0000313" key="1">
    <source>
        <dbReference type="EMBL" id="OGK38461.1"/>
    </source>
</evidence>
<organism evidence="1 2">
    <name type="scientific">Candidatus Roizmanbacteria bacterium RIFCSPHIGHO2_12_FULL_44_10</name>
    <dbReference type="NCBI Taxonomy" id="1802054"/>
    <lineage>
        <taxon>Bacteria</taxon>
        <taxon>Candidatus Roizmaniibacteriota</taxon>
    </lineage>
</organism>
<evidence type="ECO:0000313" key="2">
    <source>
        <dbReference type="Proteomes" id="UP000179024"/>
    </source>
</evidence>
<reference evidence="1 2" key="1">
    <citation type="journal article" date="2016" name="Nat. Commun.">
        <title>Thousands of microbial genomes shed light on interconnected biogeochemical processes in an aquifer system.</title>
        <authorList>
            <person name="Anantharaman K."/>
            <person name="Brown C.T."/>
            <person name="Hug L.A."/>
            <person name="Sharon I."/>
            <person name="Castelle C.J."/>
            <person name="Probst A.J."/>
            <person name="Thomas B.C."/>
            <person name="Singh A."/>
            <person name="Wilkins M.J."/>
            <person name="Karaoz U."/>
            <person name="Brodie E.L."/>
            <person name="Williams K.H."/>
            <person name="Hubbard S.S."/>
            <person name="Banfield J.F."/>
        </authorList>
    </citation>
    <scope>NUCLEOTIDE SEQUENCE [LARGE SCALE GENOMIC DNA]</scope>
</reference>
<dbReference type="EMBL" id="MGAE01000057">
    <property type="protein sequence ID" value="OGK38461.1"/>
    <property type="molecule type" value="Genomic_DNA"/>
</dbReference>
<accession>A0A1F7I518</accession>
<protein>
    <submittedName>
        <fullName evidence="1">Uncharacterized protein</fullName>
    </submittedName>
</protein>
<proteinExistence type="predicted"/>